<dbReference type="Pfam" id="PF07727">
    <property type="entry name" value="RVT_2"/>
    <property type="match status" value="1"/>
</dbReference>
<dbReference type="EMBL" id="BKCJ010267866">
    <property type="protein sequence ID" value="GEZ34530.1"/>
    <property type="molecule type" value="Genomic_DNA"/>
</dbReference>
<feature type="region of interest" description="Disordered" evidence="1">
    <location>
        <begin position="55"/>
        <end position="84"/>
    </location>
</feature>
<dbReference type="SUPFAM" id="SSF56672">
    <property type="entry name" value="DNA/RNA polymerases"/>
    <property type="match status" value="1"/>
</dbReference>
<comment type="caution">
    <text evidence="3">The sequence shown here is derived from an EMBL/GenBank/DDBJ whole genome shotgun (WGS) entry which is preliminary data.</text>
</comment>
<dbReference type="PANTHER" id="PTHR11439:SF495">
    <property type="entry name" value="REVERSE TRANSCRIPTASE, RNA-DEPENDENT DNA POLYMERASE-RELATED"/>
    <property type="match status" value="1"/>
</dbReference>
<dbReference type="CDD" id="cd09272">
    <property type="entry name" value="RNase_HI_RT_Ty1"/>
    <property type="match status" value="1"/>
</dbReference>
<reference evidence="3" key="1">
    <citation type="journal article" date="2019" name="Sci. Rep.">
        <title>Draft genome of Tanacetum cinerariifolium, the natural source of mosquito coil.</title>
        <authorList>
            <person name="Yamashiro T."/>
            <person name="Shiraishi A."/>
            <person name="Satake H."/>
            <person name="Nakayama K."/>
        </authorList>
    </citation>
    <scope>NUCLEOTIDE SEQUENCE</scope>
</reference>
<sequence length="680" mass="77556">IGPKWMFDIDTLTMSMNYQPVVAGNQSIDNAGIKENLNADDDFIDVVFDVKENENDTHVSANGRDKTDNKKYDEKAKRDDKGKSHVDSLIGVRDLRAEFEEFSFNISNRVNDVNAPFNAIGPNPTNNTNNFNTASLSVNVVSSIFGITRKSSFMDPSKYPDDPDMPELKDIVYSDDEEDVDLPKGKRAIGSKWVFRNKKDERGIVIRNKARHVAQGHTQEEGIDYDEVFAPVARIEAIRLFLAYASFMGFMVYQMDVKSAFLYGTIEEEVYVCQPLGFEDFDYPDKVYKVTLFIKKQKGDILLVQVYVDDIIIGSTNKELCKAFEKLMKDNQDKYVVEILRKFGFIYVKSVSTLIETEKPLLKDPDGEDVDVHIYMLMIRSLMYLTSSRLDIMFVICACVRFQVTPKVSHLHAVKRIFRYLKGKPHLGLWYPRDSSLNLMVYSDSDYAGASLDRKSTTRGCQFLGCGLIYWQCKKQTVVATSSTKAEYVAAANCCAQVLWIQNQLLNYGMVSNVVSLSKFLMYPRFLQVILDHQVDDMTTHNTRYTSLALTQKVFVILRRVGNGFSGEKIADIDADEGIILVDEELDEKEVAIDADAVEPIVFDDEDIIMTMAQTLIKLKAEKAKILDEKIAQKLHDEEVQKATARDKQERADMERALDLQRQYDEKEENIDWSVVVEQV</sequence>
<evidence type="ECO:0000313" key="3">
    <source>
        <dbReference type="EMBL" id="GEZ34530.1"/>
    </source>
</evidence>
<evidence type="ECO:0000259" key="2">
    <source>
        <dbReference type="Pfam" id="PF07727"/>
    </source>
</evidence>
<proteinExistence type="predicted"/>
<organism evidence="3">
    <name type="scientific">Tanacetum cinerariifolium</name>
    <name type="common">Dalmatian daisy</name>
    <name type="synonym">Chrysanthemum cinerariifolium</name>
    <dbReference type="NCBI Taxonomy" id="118510"/>
    <lineage>
        <taxon>Eukaryota</taxon>
        <taxon>Viridiplantae</taxon>
        <taxon>Streptophyta</taxon>
        <taxon>Embryophyta</taxon>
        <taxon>Tracheophyta</taxon>
        <taxon>Spermatophyta</taxon>
        <taxon>Magnoliopsida</taxon>
        <taxon>eudicotyledons</taxon>
        <taxon>Gunneridae</taxon>
        <taxon>Pentapetalae</taxon>
        <taxon>asterids</taxon>
        <taxon>campanulids</taxon>
        <taxon>Asterales</taxon>
        <taxon>Asteraceae</taxon>
        <taxon>Asteroideae</taxon>
        <taxon>Anthemideae</taxon>
        <taxon>Anthemidinae</taxon>
        <taxon>Tanacetum</taxon>
    </lineage>
</organism>
<feature type="non-terminal residue" evidence="3">
    <location>
        <position position="1"/>
    </location>
</feature>
<dbReference type="InterPro" id="IPR013103">
    <property type="entry name" value="RVT_2"/>
</dbReference>
<dbReference type="InterPro" id="IPR043502">
    <property type="entry name" value="DNA/RNA_pol_sf"/>
</dbReference>
<name>A0A699IGK4_TANCI</name>
<accession>A0A699IGK4</accession>
<protein>
    <recommendedName>
        <fullName evidence="2">Reverse transcriptase Ty1/copia-type domain-containing protein</fullName>
    </recommendedName>
</protein>
<gene>
    <name evidence="3" type="ORF">Tci_506503</name>
</gene>
<dbReference type="AlphaFoldDB" id="A0A699IGK4"/>
<evidence type="ECO:0000256" key="1">
    <source>
        <dbReference type="SAM" id="MobiDB-lite"/>
    </source>
</evidence>
<feature type="domain" description="Reverse transcriptase Ty1/copia-type" evidence="2">
    <location>
        <begin position="180"/>
        <end position="290"/>
    </location>
</feature>
<dbReference type="PANTHER" id="PTHR11439">
    <property type="entry name" value="GAG-POL-RELATED RETROTRANSPOSON"/>
    <property type="match status" value="1"/>
</dbReference>